<dbReference type="PANTHER" id="PTHR24028">
    <property type="entry name" value="CADHERIN-87A"/>
    <property type="match status" value="1"/>
</dbReference>
<organism evidence="5 6">
    <name type="scientific">Caerostris darwini</name>
    <dbReference type="NCBI Taxonomy" id="1538125"/>
    <lineage>
        <taxon>Eukaryota</taxon>
        <taxon>Metazoa</taxon>
        <taxon>Ecdysozoa</taxon>
        <taxon>Arthropoda</taxon>
        <taxon>Chelicerata</taxon>
        <taxon>Arachnida</taxon>
        <taxon>Araneae</taxon>
        <taxon>Araneomorphae</taxon>
        <taxon>Entelegynae</taxon>
        <taxon>Araneoidea</taxon>
        <taxon>Araneidae</taxon>
        <taxon>Caerostris</taxon>
    </lineage>
</organism>
<comment type="caution">
    <text evidence="5">The sequence shown here is derived from an EMBL/GenBank/DDBJ whole genome shotgun (WGS) entry which is preliminary data.</text>
</comment>
<keyword evidence="3" id="KW-0325">Glycoprotein</keyword>
<gene>
    <name evidence="5" type="primary">Cad89D</name>
    <name evidence="5" type="ORF">CDAR_272801</name>
</gene>
<feature type="transmembrane region" description="Helical" evidence="4">
    <location>
        <begin position="221"/>
        <end position="240"/>
    </location>
</feature>
<evidence type="ECO:0000256" key="3">
    <source>
        <dbReference type="ARBA" id="ARBA00023180"/>
    </source>
</evidence>
<dbReference type="InterPro" id="IPR050174">
    <property type="entry name" value="Protocadherin/Cadherin-CA"/>
</dbReference>
<accession>A0AAV4UZV2</accession>
<dbReference type="InterPro" id="IPR020894">
    <property type="entry name" value="Cadherin_CS"/>
</dbReference>
<name>A0AAV4UZV2_9ARAC</name>
<comment type="subcellular location">
    <subcellularLocation>
        <location evidence="1">Membrane</location>
    </subcellularLocation>
</comment>
<reference evidence="5 6" key="1">
    <citation type="submission" date="2021-06" db="EMBL/GenBank/DDBJ databases">
        <title>Caerostris darwini draft genome.</title>
        <authorList>
            <person name="Kono N."/>
            <person name="Arakawa K."/>
        </authorList>
    </citation>
    <scope>NUCLEOTIDE SEQUENCE [LARGE SCALE GENOMIC DNA]</scope>
</reference>
<dbReference type="GO" id="GO:0007155">
    <property type="term" value="P:cell adhesion"/>
    <property type="evidence" value="ECO:0007669"/>
    <property type="project" value="InterPro"/>
</dbReference>
<dbReference type="GO" id="GO:0005886">
    <property type="term" value="C:plasma membrane"/>
    <property type="evidence" value="ECO:0007669"/>
    <property type="project" value="InterPro"/>
</dbReference>
<dbReference type="PANTHER" id="PTHR24028:SF328">
    <property type="entry name" value="CADHERIN-3"/>
    <property type="match status" value="1"/>
</dbReference>
<dbReference type="CDD" id="cd11304">
    <property type="entry name" value="Cadherin_repeat"/>
    <property type="match status" value="1"/>
</dbReference>
<dbReference type="Proteomes" id="UP001054837">
    <property type="component" value="Unassembled WGS sequence"/>
</dbReference>
<keyword evidence="6" id="KW-1185">Reference proteome</keyword>
<proteinExistence type="predicted"/>
<dbReference type="Gene3D" id="2.60.40.60">
    <property type="entry name" value="Cadherins"/>
    <property type="match status" value="1"/>
</dbReference>
<evidence type="ECO:0000313" key="5">
    <source>
        <dbReference type="EMBL" id="GIY63372.1"/>
    </source>
</evidence>
<dbReference type="InterPro" id="IPR015919">
    <property type="entry name" value="Cadherin-like_sf"/>
</dbReference>
<dbReference type="PROSITE" id="PS00232">
    <property type="entry name" value="CADHERIN_1"/>
    <property type="match status" value="1"/>
</dbReference>
<sequence>MNVILFQFAGPIRSTESYHLDFDEALVVIEVGDENDNAPIFEVQGRPIVAAVTLETSFGYQVLRIKAKDADVAYNSAIRYEIIRKPEDASAKFHIDLVSGVVRSMVYVLPETKLVLFVAGRTPLAIEQHVDKILSNLTGYDVKMTKLEPHYDGEYEDRESTDLFLYAVHQDTNDIVDTEVLLNALEQRSELIVSNLDSFNIQRIQGVSVQEKISQMGTTEIAIIALSSVIFLGAVLGIALL</sequence>
<keyword evidence="4" id="KW-1133">Transmembrane helix</keyword>
<dbReference type="SUPFAM" id="SSF49313">
    <property type="entry name" value="Cadherin-like"/>
    <property type="match status" value="1"/>
</dbReference>
<keyword evidence="4" id="KW-0812">Transmembrane</keyword>
<evidence type="ECO:0000256" key="1">
    <source>
        <dbReference type="ARBA" id="ARBA00004370"/>
    </source>
</evidence>
<evidence type="ECO:0000256" key="4">
    <source>
        <dbReference type="SAM" id="Phobius"/>
    </source>
</evidence>
<evidence type="ECO:0000313" key="6">
    <source>
        <dbReference type="Proteomes" id="UP001054837"/>
    </source>
</evidence>
<protein>
    <submittedName>
        <fullName evidence="5">Cadherin-89D</fullName>
    </submittedName>
</protein>
<dbReference type="AlphaFoldDB" id="A0AAV4UZV2"/>
<dbReference type="EMBL" id="BPLQ01012170">
    <property type="protein sequence ID" value="GIY63372.1"/>
    <property type="molecule type" value="Genomic_DNA"/>
</dbReference>
<dbReference type="GO" id="GO:0005509">
    <property type="term" value="F:calcium ion binding"/>
    <property type="evidence" value="ECO:0007669"/>
    <property type="project" value="InterPro"/>
</dbReference>
<keyword evidence="2 4" id="KW-0472">Membrane</keyword>
<evidence type="ECO:0000256" key="2">
    <source>
        <dbReference type="ARBA" id="ARBA00023136"/>
    </source>
</evidence>